<evidence type="ECO:0000256" key="7">
    <source>
        <dbReference type="ARBA" id="ARBA00023244"/>
    </source>
</evidence>
<evidence type="ECO:0000313" key="10">
    <source>
        <dbReference type="Proteomes" id="UP001407405"/>
    </source>
</evidence>
<dbReference type="Proteomes" id="UP001407405">
    <property type="component" value="Unassembled WGS sequence"/>
</dbReference>
<evidence type="ECO:0000313" key="9">
    <source>
        <dbReference type="EMBL" id="MEN1759983.1"/>
    </source>
</evidence>
<name>A0ABU9VSK3_9CLOT</name>
<dbReference type="InterPro" id="IPR015421">
    <property type="entry name" value="PyrdxlP-dep_Trfase_major"/>
</dbReference>
<dbReference type="EMBL" id="JBCITM010000004">
    <property type="protein sequence ID" value="MEN1759983.1"/>
    <property type="molecule type" value="Genomic_DNA"/>
</dbReference>
<dbReference type="InterPro" id="IPR015422">
    <property type="entry name" value="PyrdxlP-dep_Trfase_small"/>
</dbReference>
<feature type="modified residue" description="N6-(pyridoxal phosphate)lysine" evidence="8">
    <location>
        <position position="267"/>
    </location>
</feature>
<reference evidence="9 10" key="1">
    <citation type="submission" date="2024-04" db="EMBL/GenBank/DDBJ databases">
        <title>Genome sequencing and metabolic network reconstruction of aminoacids and betaine degradation by Anoxynatronum sibiricum.</title>
        <authorList>
            <person name="Detkova E.N."/>
            <person name="Boltjanskaja Y.V."/>
            <person name="Mardanov A.V."/>
            <person name="Kevbrin V."/>
        </authorList>
    </citation>
    <scope>NUCLEOTIDE SEQUENCE [LARGE SCALE GENOMIC DNA]</scope>
    <source>
        <strain evidence="9 10">Z-7981</strain>
    </source>
</reference>
<dbReference type="InterPro" id="IPR004639">
    <property type="entry name" value="4pyrrol_synth_GluAld_NH2Trfase"/>
</dbReference>
<keyword evidence="7 8" id="KW-0627">Porphyrin biosynthesis</keyword>
<evidence type="ECO:0000256" key="3">
    <source>
        <dbReference type="ARBA" id="ARBA00004819"/>
    </source>
</evidence>
<gene>
    <name evidence="8 9" type="primary">hemL</name>
    <name evidence="9" type="ORF">AAIG11_05845</name>
</gene>
<evidence type="ECO:0000256" key="5">
    <source>
        <dbReference type="ARBA" id="ARBA00022898"/>
    </source>
</evidence>
<dbReference type="Pfam" id="PF00202">
    <property type="entry name" value="Aminotran_3"/>
    <property type="match status" value="1"/>
</dbReference>
<evidence type="ECO:0000256" key="6">
    <source>
        <dbReference type="ARBA" id="ARBA00023235"/>
    </source>
</evidence>
<dbReference type="EC" id="5.4.3.8" evidence="8"/>
<keyword evidence="10" id="KW-1185">Reference proteome</keyword>
<sequence length="429" mass="46062">MNHSASQQLFLEAKTLMPGGVNSPVRAFSAVGTDPVFIREGNGPLITDVDNNTYLDYVLSWGPMILGHADPDVVAALQNVIGKGTSFGAPTEAENQLASLMIESVPSLEKVRMVNSGTEAVMSALRLARGYTNRSKIVKFNGNYHGHSDALLVKAGSGLLTHGIPGSPGVPEGVVQYTLTARFNDEAMIRNIFETHGNDIAAVIVEPVAGNMGVVPMTQSFAHLLRTLTSQAGSLLVFDEVMTGFRLAFQGAQSLYGITPDLCCYSKIIGGGLPVGAFGGRKDIMDHMAPEGPVYQAGTLSGNPLAMTAGHATLKKLQENPGYYDQLNLQGSRLAQGLRDLINKHNIPAQVNQKGSMLCLFFTEGEVTDFESAAACDTQRFARFFRGMLSRGIYLPASQFEAWFLSVLHTDSHIHQTLEAVDATLSEID</sequence>
<comment type="subcellular location">
    <subcellularLocation>
        <location evidence="8">Cytoplasm</location>
    </subcellularLocation>
</comment>
<keyword evidence="5 8" id="KW-0663">Pyridoxal phosphate</keyword>
<dbReference type="PANTHER" id="PTHR43713">
    <property type="entry name" value="GLUTAMATE-1-SEMIALDEHYDE 2,1-AMINOMUTASE"/>
    <property type="match status" value="1"/>
</dbReference>
<dbReference type="InterPro" id="IPR005814">
    <property type="entry name" value="Aminotrans_3"/>
</dbReference>
<evidence type="ECO:0000256" key="4">
    <source>
        <dbReference type="ARBA" id="ARBA00008981"/>
    </source>
</evidence>
<protein>
    <recommendedName>
        <fullName evidence="8">Glutamate-1-semialdehyde 2,1-aminomutase</fullName>
        <shortName evidence="8">GSA</shortName>
        <ecNumber evidence="8">5.4.3.8</ecNumber>
    </recommendedName>
    <alternativeName>
        <fullName evidence="8">Glutamate-1-semialdehyde aminotransferase</fullName>
        <shortName evidence="8">GSA-AT</shortName>
    </alternativeName>
</protein>
<accession>A0ABU9VSK3</accession>
<dbReference type="NCBIfam" id="TIGR00713">
    <property type="entry name" value="hemL"/>
    <property type="match status" value="1"/>
</dbReference>
<dbReference type="GO" id="GO:0042286">
    <property type="term" value="F:glutamate-1-semialdehyde 2,1-aminomutase activity"/>
    <property type="evidence" value="ECO:0007669"/>
    <property type="project" value="UniProtKB-EC"/>
</dbReference>
<keyword evidence="8" id="KW-0963">Cytoplasm</keyword>
<dbReference type="NCBIfam" id="NF000818">
    <property type="entry name" value="PRK00062.1"/>
    <property type="match status" value="1"/>
</dbReference>
<dbReference type="Gene3D" id="3.40.640.10">
    <property type="entry name" value="Type I PLP-dependent aspartate aminotransferase-like (Major domain)"/>
    <property type="match status" value="1"/>
</dbReference>
<comment type="pathway">
    <text evidence="3">Porphyrin-containing compound metabolism; protoporphyrin-IX biosynthesis; 5-aminolevulinate from L-glutamyl-tRNA(Glu): step 2/2.</text>
</comment>
<dbReference type="CDD" id="cd00610">
    <property type="entry name" value="OAT_like"/>
    <property type="match status" value="1"/>
</dbReference>
<organism evidence="9 10">
    <name type="scientific">Anoxynatronum sibiricum</name>
    <dbReference type="NCBI Taxonomy" id="210623"/>
    <lineage>
        <taxon>Bacteria</taxon>
        <taxon>Bacillati</taxon>
        <taxon>Bacillota</taxon>
        <taxon>Clostridia</taxon>
        <taxon>Eubacteriales</taxon>
        <taxon>Clostridiaceae</taxon>
        <taxon>Anoxynatronum</taxon>
    </lineage>
</organism>
<keyword evidence="6 8" id="KW-0413">Isomerase</keyword>
<evidence type="ECO:0000256" key="2">
    <source>
        <dbReference type="ARBA" id="ARBA00001933"/>
    </source>
</evidence>
<dbReference type="PANTHER" id="PTHR43713:SF3">
    <property type="entry name" value="GLUTAMATE-1-SEMIALDEHYDE 2,1-AMINOMUTASE 1, CHLOROPLASTIC-RELATED"/>
    <property type="match status" value="1"/>
</dbReference>
<comment type="subunit">
    <text evidence="8">Homodimer.</text>
</comment>
<dbReference type="SUPFAM" id="SSF53383">
    <property type="entry name" value="PLP-dependent transferases"/>
    <property type="match status" value="1"/>
</dbReference>
<comment type="similarity">
    <text evidence="4 8">Belongs to the class-III pyridoxal-phosphate-dependent aminotransferase family. HemL subfamily.</text>
</comment>
<dbReference type="InterPro" id="IPR015424">
    <property type="entry name" value="PyrdxlP-dep_Trfase"/>
</dbReference>
<proteinExistence type="inferred from homology"/>
<comment type="catalytic activity">
    <reaction evidence="1 8">
        <text>(S)-4-amino-5-oxopentanoate = 5-aminolevulinate</text>
        <dbReference type="Rhea" id="RHEA:14265"/>
        <dbReference type="ChEBI" id="CHEBI:57501"/>
        <dbReference type="ChEBI" id="CHEBI:356416"/>
        <dbReference type="EC" id="5.4.3.8"/>
    </reaction>
</comment>
<evidence type="ECO:0000256" key="8">
    <source>
        <dbReference type="HAMAP-Rule" id="MF_00375"/>
    </source>
</evidence>
<dbReference type="Gene3D" id="3.90.1150.10">
    <property type="entry name" value="Aspartate Aminotransferase, domain 1"/>
    <property type="match status" value="1"/>
</dbReference>
<evidence type="ECO:0000256" key="1">
    <source>
        <dbReference type="ARBA" id="ARBA00001579"/>
    </source>
</evidence>
<comment type="cofactor">
    <cofactor evidence="2 8">
        <name>pyridoxal 5'-phosphate</name>
        <dbReference type="ChEBI" id="CHEBI:597326"/>
    </cofactor>
</comment>
<dbReference type="HAMAP" id="MF_00375">
    <property type="entry name" value="HemL_aminotrans_3"/>
    <property type="match status" value="1"/>
</dbReference>
<comment type="caution">
    <text evidence="9">The sequence shown here is derived from an EMBL/GenBank/DDBJ whole genome shotgun (WGS) entry which is preliminary data.</text>
</comment>